<dbReference type="AlphaFoldDB" id="A0AAW0E0B8"/>
<dbReference type="PANTHER" id="PTHR12174">
    <property type="entry name" value="SIGNAL PEPTIDE PEPTIDASE"/>
    <property type="match status" value="1"/>
</dbReference>
<reference evidence="10 11" key="1">
    <citation type="journal article" date="2024" name="J Genomics">
        <title>Draft genome sequencing and assembly of Favolaschia claudopus CIRM-BRFM 2984 isolated from oak limbs.</title>
        <authorList>
            <person name="Navarro D."/>
            <person name="Drula E."/>
            <person name="Chaduli D."/>
            <person name="Cazenave R."/>
            <person name="Ahrendt S."/>
            <person name="Wang J."/>
            <person name="Lipzen A."/>
            <person name="Daum C."/>
            <person name="Barry K."/>
            <person name="Grigoriev I.V."/>
            <person name="Favel A."/>
            <person name="Rosso M.N."/>
            <person name="Martin F."/>
        </authorList>
    </citation>
    <scope>NUCLEOTIDE SEQUENCE [LARGE SCALE GENOMIC DNA]</scope>
    <source>
        <strain evidence="10 11">CIRM-BRFM 2984</strain>
    </source>
</reference>
<keyword evidence="3 9" id="KW-0812">Transmembrane</keyword>
<feature type="transmembrane region" description="Helical" evidence="9">
    <location>
        <begin position="89"/>
        <end position="113"/>
    </location>
</feature>
<feature type="transmembrane region" description="Helical" evidence="9">
    <location>
        <begin position="12"/>
        <end position="29"/>
    </location>
</feature>
<keyword evidence="7 9" id="KW-0472">Membrane</keyword>
<evidence type="ECO:0000256" key="3">
    <source>
        <dbReference type="ARBA" id="ARBA00022692"/>
    </source>
</evidence>
<proteinExistence type="inferred from homology"/>
<dbReference type="GO" id="GO:0098554">
    <property type="term" value="C:cytoplasmic side of endoplasmic reticulum membrane"/>
    <property type="evidence" value="ECO:0007669"/>
    <property type="project" value="TreeGrafter"/>
</dbReference>
<comment type="subcellular location">
    <subcellularLocation>
        <location evidence="1">Endoplasmic reticulum membrane</location>
        <topology evidence="1">Multi-pass membrane protein</topology>
    </subcellularLocation>
</comment>
<evidence type="ECO:0000256" key="4">
    <source>
        <dbReference type="ARBA" id="ARBA00022801"/>
    </source>
</evidence>
<evidence type="ECO:0000313" key="11">
    <source>
        <dbReference type="Proteomes" id="UP001362999"/>
    </source>
</evidence>
<feature type="transmembrane region" description="Helical" evidence="9">
    <location>
        <begin position="59"/>
        <end position="77"/>
    </location>
</feature>
<feature type="region of interest" description="Disordered" evidence="8">
    <location>
        <begin position="35"/>
        <end position="54"/>
    </location>
</feature>
<dbReference type="InterPro" id="IPR006639">
    <property type="entry name" value="Preselin/SPP"/>
</dbReference>
<keyword evidence="11" id="KW-1185">Reference proteome</keyword>
<organism evidence="10 11">
    <name type="scientific">Favolaschia claudopus</name>
    <dbReference type="NCBI Taxonomy" id="2862362"/>
    <lineage>
        <taxon>Eukaryota</taxon>
        <taxon>Fungi</taxon>
        <taxon>Dikarya</taxon>
        <taxon>Basidiomycota</taxon>
        <taxon>Agaricomycotina</taxon>
        <taxon>Agaricomycetes</taxon>
        <taxon>Agaricomycetidae</taxon>
        <taxon>Agaricales</taxon>
        <taxon>Marasmiineae</taxon>
        <taxon>Mycenaceae</taxon>
        <taxon>Favolaschia</taxon>
    </lineage>
</organism>
<comment type="similarity">
    <text evidence="2">Belongs to the peptidase A22B family.</text>
</comment>
<dbReference type="GO" id="GO:0033619">
    <property type="term" value="P:membrane protein proteolysis"/>
    <property type="evidence" value="ECO:0007669"/>
    <property type="project" value="TreeGrafter"/>
</dbReference>
<evidence type="ECO:0000256" key="6">
    <source>
        <dbReference type="ARBA" id="ARBA00022989"/>
    </source>
</evidence>
<evidence type="ECO:0000256" key="7">
    <source>
        <dbReference type="ARBA" id="ARBA00023136"/>
    </source>
</evidence>
<evidence type="ECO:0000256" key="9">
    <source>
        <dbReference type="SAM" id="Phobius"/>
    </source>
</evidence>
<evidence type="ECO:0000256" key="8">
    <source>
        <dbReference type="SAM" id="MobiDB-lite"/>
    </source>
</evidence>
<dbReference type="GO" id="GO:0042500">
    <property type="term" value="F:aspartic endopeptidase activity, intramembrane cleaving"/>
    <property type="evidence" value="ECO:0007669"/>
    <property type="project" value="InterPro"/>
</dbReference>
<dbReference type="GO" id="GO:0098553">
    <property type="term" value="C:lumenal side of endoplasmic reticulum membrane"/>
    <property type="evidence" value="ECO:0007669"/>
    <property type="project" value="TreeGrafter"/>
</dbReference>
<evidence type="ECO:0000313" key="10">
    <source>
        <dbReference type="EMBL" id="KAK7057203.1"/>
    </source>
</evidence>
<dbReference type="EMBL" id="JAWWNJ010000004">
    <property type="protein sequence ID" value="KAK7057203.1"/>
    <property type="molecule type" value="Genomic_DNA"/>
</dbReference>
<evidence type="ECO:0000256" key="2">
    <source>
        <dbReference type="ARBA" id="ARBA00006859"/>
    </source>
</evidence>
<name>A0AAW0E0B8_9AGAR</name>
<keyword evidence="4" id="KW-0378">Hydrolase</keyword>
<protein>
    <submittedName>
        <fullName evidence="10">Minor histocompatibility antigen H13</fullName>
    </submittedName>
</protein>
<evidence type="ECO:0000256" key="5">
    <source>
        <dbReference type="ARBA" id="ARBA00022824"/>
    </source>
</evidence>
<keyword evidence="6 9" id="KW-1133">Transmembrane helix</keyword>
<dbReference type="Pfam" id="PF04258">
    <property type="entry name" value="Peptidase_A22B"/>
    <property type="match status" value="1"/>
</dbReference>
<feature type="transmembrane region" description="Helical" evidence="9">
    <location>
        <begin position="194"/>
        <end position="211"/>
    </location>
</feature>
<evidence type="ECO:0000256" key="1">
    <source>
        <dbReference type="ARBA" id="ARBA00004477"/>
    </source>
</evidence>
<dbReference type="GO" id="GO:0006465">
    <property type="term" value="P:signal peptide processing"/>
    <property type="evidence" value="ECO:0007669"/>
    <property type="project" value="TreeGrafter"/>
</dbReference>
<dbReference type="PANTHER" id="PTHR12174:SF23">
    <property type="entry name" value="MINOR HISTOCOMPATIBILITY ANTIGEN H13"/>
    <property type="match status" value="1"/>
</dbReference>
<gene>
    <name evidence="10" type="ORF">R3P38DRAFT_2839929</name>
</gene>
<dbReference type="SMART" id="SM00730">
    <property type="entry name" value="PSN"/>
    <property type="match status" value="1"/>
</dbReference>
<dbReference type="Proteomes" id="UP001362999">
    <property type="component" value="Unassembled WGS sequence"/>
</dbReference>
<keyword evidence="5" id="KW-0256">Endoplasmic reticulum</keyword>
<dbReference type="InterPro" id="IPR007369">
    <property type="entry name" value="Peptidase_A22B_SPP"/>
</dbReference>
<sequence>MSVVDLDYDLLASYVGLLSLATTSIYLGAHGSLPPPRNADGTRSEEEEEMPERMSSSDAYLFPIIGSVTLVGMYLVVKYLGTAWINWLLGWYFSLAGVGAVCKSAISLARWALGEARWKSFDLVEFTIRKGTTSNAPALVSLALRTPSLFLLPLATIPSGLYSLRARSILLTDILALAFAHNALSLLKIDSFQTGCILLTGLFFYDIWWVFGTEVMVKVATNLDIPIKLMWTKNIWFGGERGFTMLGLGDVVVPGIFIALALRYDYHRAGSPAYGQRFGKPYFYAGLVAYVLGLLTTMSVMHVFGKAQPALLYLSPACIASFGVTGVLKGDLGAAWAWSDEGLSENDNEERPKTE</sequence>
<feature type="transmembrane region" description="Helical" evidence="9">
    <location>
        <begin position="243"/>
        <end position="262"/>
    </location>
</feature>
<comment type="caution">
    <text evidence="10">The sequence shown here is derived from an EMBL/GenBank/DDBJ whole genome shotgun (WGS) entry which is preliminary data.</text>
</comment>
<accession>A0AAW0E0B8</accession>
<feature type="transmembrane region" description="Helical" evidence="9">
    <location>
        <begin position="282"/>
        <end position="304"/>
    </location>
</feature>